<name>T1BGV7_9ZZZZ</name>
<protein>
    <submittedName>
        <fullName evidence="1">Transposase, IS605 OrfB family</fullName>
    </submittedName>
</protein>
<sequence>MLQTLMLRLDPSPADHTRLLQTMERVNAACSTIADVAFREKCVSKVLLQRMLYRQVREQFSLSAQMAVRAIAKVVEAYKRDRTKKPTFRSRGAVPYDQRILSFKSLDAASILTLDGRATVPIRLGDYQRAIVVERPRRGQADLIYRDKTFYLAVVVEAPEATPYDPVGALGVDLGVVNIAADSDGKTYA</sequence>
<dbReference type="EMBL" id="AUZY01006748">
    <property type="protein sequence ID" value="EQD53380.1"/>
    <property type="molecule type" value="Genomic_DNA"/>
</dbReference>
<dbReference type="AlphaFoldDB" id="T1BGV7"/>
<organism evidence="1">
    <name type="scientific">mine drainage metagenome</name>
    <dbReference type="NCBI Taxonomy" id="410659"/>
    <lineage>
        <taxon>unclassified sequences</taxon>
        <taxon>metagenomes</taxon>
        <taxon>ecological metagenomes</taxon>
    </lineage>
</organism>
<reference evidence="1" key="1">
    <citation type="submission" date="2013-08" db="EMBL/GenBank/DDBJ databases">
        <authorList>
            <person name="Mendez C."/>
            <person name="Richter M."/>
            <person name="Ferrer M."/>
            <person name="Sanchez J."/>
        </authorList>
    </citation>
    <scope>NUCLEOTIDE SEQUENCE</scope>
</reference>
<reference evidence="1" key="2">
    <citation type="journal article" date="2014" name="ISME J.">
        <title>Microbial stratification in low pH oxic and suboxic macroscopic growths along an acid mine drainage.</title>
        <authorList>
            <person name="Mendez-Garcia C."/>
            <person name="Mesa V."/>
            <person name="Sprenger R.R."/>
            <person name="Richter M."/>
            <person name="Diez M.S."/>
            <person name="Solano J."/>
            <person name="Bargiela R."/>
            <person name="Golyshina O.V."/>
            <person name="Manteca A."/>
            <person name="Ramos J.L."/>
            <person name="Gallego J.R."/>
            <person name="Llorente I."/>
            <person name="Martins Dos Santos V.A."/>
            <person name="Jensen O.N."/>
            <person name="Pelaez A.I."/>
            <person name="Sanchez J."/>
            <person name="Ferrer M."/>
        </authorList>
    </citation>
    <scope>NUCLEOTIDE SEQUENCE</scope>
</reference>
<gene>
    <name evidence="1" type="ORF">B1B_10292</name>
</gene>
<accession>T1BGV7</accession>
<evidence type="ECO:0000313" key="1">
    <source>
        <dbReference type="EMBL" id="EQD53380.1"/>
    </source>
</evidence>
<proteinExistence type="predicted"/>
<comment type="caution">
    <text evidence="1">The sequence shown here is derived from an EMBL/GenBank/DDBJ whole genome shotgun (WGS) entry which is preliminary data.</text>
</comment>
<feature type="non-terminal residue" evidence="1">
    <location>
        <position position="189"/>
    </location>
</feature>